<dbReference type="OrthoDB" id="8590585at2"/>
<protein>
    <recommendedName>
        <fullName evidence="4">TssQ family T6SS-associated lipoprotein</fullName>
    </recommendedName>
</protein>
<evidence type="ECO:0000256" key="1">
    <source>
        <dbReference type="SAM" id="MobiDB-lite"/>
    </source>
</evidence>
<evidence type="ECO:0008006" key="4">
    <source>
        <dbReference type="Google" id="ProtNLM"/>
    </source>
</evidence>
<sequence>MKRKLVLIAAALALAGCEILEPHKQEPAQTHAVASKPATPVQAKTNTPVVPPAPPELTPASKALNAGIEMYKAGNFNGAIKQLTTAPELAKAETPLQLEAIKYTAFSYCVTNRTTLCRQQFIKAFKLDPDFDLSPGEKGHPLWTPSFERARKEAGKKKK</sequence>
<organism evidence="2 3">
    <name type="scientific">Massilia eburnea</name>
    <dbReference type="NCBI Taxonomy" id="1776165"/>
    <lineage>
        <taxon>Bacteria</taxon>
        <taxon>Pseudomonadati</taxon>
        <taxon>Pseudomonadota</taxon>
        <taxon>Betaproteobacteria</taxon>
        <taxon>Burkholderiales</taxon>
        <taxon>Oxalobacteraceae</taxon>
        <taxon>Telluria group</taxon>
        <taxon>Massilia</taxon>
    </lineage>
</organism>
<gene>
    <name evidence="2" type="ORF">GM658_18300</name>
</gene>
<proteinExistence type="predicted"/>
<dbReference type="AlphaFoldDB" id="A0A6L6QKG2"/>
<dbReference type="SUPFAM" id="SSF48452">
    <property type="entry name" value="TPR-like"/>
    <property type="match status" value="1"/>
</dbReference>
<keyword evidence="3" id="KW-1185">Reference proteome</keyword>
<feature type="region of interest" description="Disordered" evidence="1">
    <location>
        <begin position="134"/>
        <end position="159"/>
    </location>
</feature>
<dbReference type="PROSITE" id="PS51257">
    <property type="entry name" value="PROKAR_LIPOPROTEIN"/>
    <property type="match status" value="1"/>
</dbReference>
<dbReference type="NCBIfam" id="NF038027">
    <property type="entry name" value="TssQ_fam"/>
    <property type="match status" value="1"/>
</dbReference>
<evidence type="ECO:0000313" key="3">
    <source>
        <dbReference type="Proteomes" id="UP000472320"/>
    </source>
</evidence>
<evidence type="ECO:0000313" key="2">
    <source>
        <dbReference type="EMBL" id="MTW12564.1"/>
    </source>
</evidence>
<dbReference type="InterPro" id="IPR047780">
    <property type="entry name" value="TssQ-like"/>
</dbReference>
<dbReference type="Proteomes" id="UP000472320">
    <property type="component" value="Unassembled WGS sequence"/>
</dbReference>
<dbReference type="InterPro" id="IPR011990">
    <property type="entry name" value="TPR-like_helical_dom_sf"/>
</dbReference>
<dbReference type="RefSeq" id="WP_155455494.1">
    <property type="nucleotide sequence ID" value="NZ_WNKX01000014.1"/>
</dbReference>
<name>A0A6L6QKG2_9BURK</name>
<feature type="region of interest" description="Disordered" evidence="1">
    <location>
        <begin position="28"/>
        <end position="55"/>
    </location>
</feature>
<comment type="caution">
    <text evidence="2">The sequence shown here is derived from an EMBL/GenBank/DDBJ whole genome shotgun (WGS) entry which is preliminary data.</text>
</comment>
<reference evidence="2 3" key="1">
    <citation type="submission" date="2019-11" db="EMBL/GenBank/DDBJ databases">
        <title>Type strains purchased from KCTC, JCM and DSMZ.</title>
        <authorList>
            <person name="Lu H."/>
        </authorList>
    </citation>
    <scope>NUCLEOTIDE SEQUENCE [LARGE SCALE GENOMIC DNA]</scope>
    <source>
        <strain evidence="2 3">JCM 31587</strain>
    </source>
</reference>
<dbReference type="EMBL" id="WNKX01000014">
    <property type="protein sequence ID" value="MTW12564.1"/>
    <property type="molecule type" value="Genomic_DNA"/>
</dbReference>
<accession>A0A6L6QKG2</accession>